<dbReference type="EMBL" id="GBXM01046533">
    <property type="protein sequence ID" value="JAH62044.1"/>
    <property type="molecule type" value="Transcribed_RNA"/>
</dbReference>
<evidence type="ECO:0000256" key="1">
    <source>
        <dbReference type="SAM" id="MobiDB-lite"/>
    </source>
</evidence>
<name>A0A0E9U804_ANGAN</name>
<reference evidence="2" key="1">
    <citation type="submission" date="2014-11" db="EMBL/GenBank/DDBJ databases">
        <authorList>
            <person name="Amaro Gonzalez C."/>
        </authorList>
    </citation>
    <scope>NUCLEOTIDE SEQUENCE</scope>
</reference>
<accession>A0A0E9U804</accession>
<organism evidence="2">
    <name type="scientific">Anguilla anguilla</name>
    <name type="common">European freshwater eel</name>
    <name type="synonym">Muraena anguilla</name>
    <dbReference type="NCBI Taxonomy" id="7936"/>
    <lineage>
        <taxon>Eukaryota</taxon>
        <taxon>Metazoa</taxon>
        <taxon>Chordata</taxon>
        <taxon>Craniata</taxon>
        <taxon>Vertebrata</taxon>
        <taxon>Euteleostomi</taxon>
        <taxon>Actinopterygii</taxon>
        <taxon>Neopterygii</taxon>
        <taxon>Teleostei</taxon>
        <taxon>Anguilliformes</taxon>
        <taxon>Anguillidae</taxon>
        <taxon>Anguilla</taxon>
    </lineage>
</organism>
<proteinExistence type="predicted"/>
<reference evidence="2" key="2">
    <citation type="journal article" date="2015" name="Fish Shellfish Immunol.">
        <title>Early steps in the European eel (Anguilla anguilla)-Vibrio vulnificus interaction in the gills: Role of the RtxA13 toxin.</title>
        <authorList>
            <person name="Callol A."/>
            <person name="Pajuelo D."/>
            <person name="Ebbesson L."/>
            <person name="Teles M."/>
            <person name="MacKenzie S."/>
            <person name="Amaro C."/>
        </authorList>
    </citation>
    <scope>NUCLEOTIDE SEQUENCE</scope>
</reference>
<dbReference type="AlphaFoldDB" id="A0A0E9U804"/>
<evidence type="ECO:0000313" key="2">
    <source>
        <dbReference type="EMBL" id="JAH62044.1"/>
    </source>
</evidence>
<feature type="region of interest" description="Disordered" evidence="1">
    <location>
        <begin position="1"/>
        <end position="32"/>
    </location>
</feature>
<protein>
    <submittedName>
        <fullName evidence="2">Uncharacterized protein</fullName>
    </submittedName>
</protein>
<sequence length="32" mass="3559">MLHHQRVHRNSPTAKAHICDKQQGSFAGQFAG</sequence>